<reference evidence="17 18" key="1">
    <citation type="submission" date="2024-01" db="EMBL/GenBank/DDBJ databases">
        <title>A draft genome for the cacao thread blight pathogen Marasmiellus scandens.</title>
        <authorList>
            <person name="Baruah I.K."/>
            <person name="Leung J."/>
            <person name="Bukari Y."/>
            <person name="Amoako-Attah I."/>
            <person name="Meinhardt L.W."/>
            <person name="Bailey B.A."/>
            <person name="Cohen S.P."/>
        </authorList>
    </citation>
    <scope>NUCLEOTIDE SEQUENCE [LARGE SCALE GENOMIC DNA]</scope>
    <source>
        <strain evidence="17 18">GH-19</strain>
    </source>
</reference>
<evidence type="ECO:0000313" key="18">
    <source>
        <dbReference type="Proteomes" id="UP001498398"/>
    </source>
</evidence>
<evidence type="ECO:0000256" key="5">
    <source>
        <dbReference type="ARBA" id="ARBA00011738"/>
    </source>
</evidence>
<keyword evidence="10" id="KW-0464">Manganese</keyword>
<comment type="cofactor">
    <cofactor evidence="2">
        <name>Mn(2+)</name>
        <dbReference type="ChEBI" id="CHEBI:29035"/>
    </cofactor>
</comment>
<comment type="PTM">
    <text evidence="12">Topaquinone (TPQ) is generated by copper-dependent autoxidation of a specific tyrosyl residue.</text>
</comment>
<evidence type="ECO:0000256" key="9">
    <source>
        <dbReference type="ARBA" id="ARBA00023008"/>
    </source>
</evidence>
<sequence>MPNDIPGTATTIKRSPPLSIPTSFAHPLDPLTPDEISAVSLAVRHHVAANEAIKAVRFITCYLVPPPKRAVLAYLGIPIEPGKEPEPKVDIVRRAEVDFLDIITGTNYNVYLSLDTAQGIWTVDTLKPLPSGVQPQISVEELIAAERIVKADPTVRRLAAEVGVKPHEIYCDGWSIGFDDRFPQARRVQQGLVFARFSEHDNLYAHPMDFVPIVDANEEKVLHVDFPPRWYKINEEGKKGGLEIPELGVKLSVDKTGPLPPLPNSLDEAVSEAALNGLAGRDRIPPPRKAFDFLPELMVDTEDHVKDKDDTTKPWQQRTDLKPLQILQPQGVSFKMSGHQLEWQGWKMHVAFSHREGTVLSTITYRDYLTGQIHPILYRLSLAEMVVPYGSPESPHPRKFAFDSGEYGMGTMANELSLGCDCLGEIKYLPGTYTSHSGNPVVIENVICIHEEDSGVLWKHTDFRPGGKSKTVRRRRLVVSMVCTLANYEYIWNYQFYQDGSIEIECRLTGILQVYAQDPSEPNVFGTTVAPGVNAQNHQHMFSFRLDPMIDGLSNTLVESDILPLASLNPEYVTGSKVNFAGNAFVSLDKKVDVASPRPYDLEKERRWRIVNPGRKHSASGKEVGYGITGLKGCVTPMMAREDGWALRRAGFTGAPVWVVKEVEGENTVIEEGKDKKGQGEGEERMNKVKGEGSLRMWPAGKYVPQTREAPADSIGKWAKGTDKLDTEKGEDILVFLTLGTTHIPRPEDWPVMPAETMSVHLKPMHFFDRNPAMDVPGTKDEVSRGARMDGAEGQCGCN</sequence>
<evidence type="ECO:0000256" key="4">
    <source>
        <dbReference type="ARBA" id="ARBA00007983"/>
    </source>
</evidence>
<keyword evidence="18" id="KW-1185">Reference proteome</keyword>
<feature type="domain" description="Copper amine oxidase catalytic" evidence="14">
    <location>
        <begin position="324"/>
        <end position="774"/>
    </location>
</feature>
<dbReference type="InterPro" id="IPR015802">
    <property type="entry name" value="Cu_amine_oxidase_N3"/>
</dbReference>
<protein>
    <recommendedName>
        <fullName evidence="12">Amine oxidase</fullName>
        <ecNumber evidence="12">1.4.3.-</ecNumber>
    </recommendedName>
</protein>
<comment type="subunit">
    <text evidence="5">Homodimer.</text>
</comment>
<dbReference type="InterPro" id="IPR016182">
    <property type="entry name" value="Cu_amine_oxidase_N-reg"/>
</dbReference>
<feature type="domain" description="Copper amine oxidase N3-terminal" evidence="16">
    <location>
        <begin position="135"/>
        <end position="233"/>
    </location>
</feature>
<evidence type="ECO:0000256" key="8">
    <source>
        <dbReference type="ARBA" id="ARBA00023002"/>
    </source>
</evidence>
<dbReference type="SUPFAM" id="SSF54416">
    <property type="entry name" value="Amine oxidase N-terminal region"/>
    <property type="match status" value="2"/>
</dbReference>
<dbReference type="PANTHER" id="PTHR10638:SF86">
    <property type="entry name" value="COPPER AMINE OXIDASE 1-RELATED"/>
    <property type="match status" value="1"/>
</dbReference>
<evidence type="ECO:0000256" key="6">
    <source>
        <dbReference type="ARBA" id="ARBA00022723"/>
    </source>
</evidence>
<keyword evidence="7 12" id="KW-0801">TPQ</keyword>
<comment type="similarity">
    <text evidence="4 12">Belongs to the copper/topaquinone oxidase family.</text>
</comment>
<comment type="catalytic activity">
    <reaction evidence="11">
        <text>a primary methyl amine + O2 + H2O = an aldehyde + H2O2 + NH4(+)</text>
        <dbReference type="Rhea" id="RHEA:16153"/>
        <dbReference type="ChEBI" id="CHEBI:15377"/>
        <dbReference type="ChEBI" id="CHEBI:15379"/>
        <dbReference type="ChEBI" id="CHEBI:16240"/>
        <dbReference type="ChEBI" id="CHEBI:17478"/>
        <dbReference type="ChEBI" id="CHEBI:28938"/>
        <dbReference type="ChEBI" id="CHEBI:228804"/>
        <dbReference type="EC" id="1.4.3.21"/>
    </reaction>
</comment>
<dbReference type="PROSITE" id="PS01165">
    <property type="entry name" value="COPPER_AMINE_OXID_2"/>
    <property type="match status" value="1"/>
</dbReference>
<evidence type="ECO:0000313" key="17">
    <source>
        <dbReference type="EMBL" id="KAK7464255.1"/>
    </source>
</evidence>
<dbReference type="Pfam" id="PF02728">
    <property type="entry name" value="Cu_amine_oxidN3"/>
    <property type="match status" value="1"/>
</dbReference>
<dbReference type="PANTHER" id="PTHR10638">
    <property type="entry name" value="COPPER AMINE OXIDASE"/>
    <property type="match status" value="1"/>
</dbReference>
<evidence type="ECO:0000256" key="7">
    <source>
        <dbReference type="ARBA" id="ARBA00022772"/>
    </source>
</evidence>
<evidence type="ECO:0000259" key="14">
    <source>
        <dbReference type="Pfam" id="PF01179"/>
    </source>
</evidence>
<dbReference type="Pfam" id="PF01179">
    <property type="entry name" value="Cu_amine_oxid"/>
    <property type="match status" value="1"/>
</dbReference>
<keyword evidence="6 12" id="KW-0479">Metal-binding</keyword>
<evidence type="ECO:0000256" key="3">
    <source>
        <dbReference type="ARBA" id="ARBA00001947"/>
    </source>
</evidence>
<dbReference type="GO" id="GO:0008131">
    <property type="term" value="F:primary methylamine oxidase activity"/>
    <property type="evidence" value="ECO:0007669"/>
    <property type="project" value="UniProtKB-EC"/>
</dbReference>
<organism evidence="17 18">
    <name type="scientific">Marasmiellus scandens</name>
    <dbReference type="NCBI Taxonomy" id="2682957"/>
    <lineage>
        <taxon>Eukaryota</taxon>
        <taxon>Fungi</taxon>
        <taxon>Dikarya</taxon>
        <taxon>Basidiomycota</taxon>
        <taxon>Agaricomycotina</taxon>
        <taxon>Agaricomycetes</taxon>
        <taxon>Agaricomycetidae</taxon>
        <taxon>Agaricales</taxon>
        <taxon>Marasmiineae</taxon>
        <taxon>Omphalotaceae</taxon>
        <taxon>Marasmiellus</taxon>
    </lineage>
</organism>
<proteinExistence type="inferred from homology"/>
<comment type="cofactor">
    <cofactor evidence="1">
        <name>Cu cation</name>
        <dbReference type="ChEBI" id="CHEBI:23378"/>
    </cofactor>
</comment>
<keyword evidence="8 12" id="KW-0560">Oxidoreductase</keyword>
<dbReference type="InterPro" id="IPR049948">
    <property type="entry name" value="Cu_Am_ox_TPQ-bd"/>
</dbReference>
<dbReference type="InterPro" id="IPR015798">
    <property type="entry name" value="Cu_amine_oxidase_C"/>
</dbReference>
<evidence type="ECO:0000259" key="15">
    <source>
        <dbReference type="Pfam" id="PF02727"/>
    </source>
</evidence>
<dbReference type="EC" id="1.4.3.-" evidence="12"/>
<dbReference type="PROSITE" id="PS01164">
    <property type="entry name" value="COPPER_AMINE_OXID_1"/>
    <property type="match status" value="1"/>
</dbReference>
<dbReference type="Gene3D" id="2.70.98.20">
    <property type="entry name" value="Copper amine oxidase, catalytic domain"/>
    <property type="match status" value="1"/>
</dbReference>
<dbReference type="InterPro" id="IPR036460">
    <property type="entry name" value="Cu_amine_oxidase_C_sf"/>
</dbReference>
<evidence type="ECO:0000256" key="12">
    <source>
        <dbReference type="RuleBase" id="RU000672"/>
    </source>
</evidence>
<comment type="cofactor">
    <cofactor evidence="12">
        <name>Cu cation</name>
        <dbReference type="ChEBI" id="CHEBI:23378"/>
    </cofactor>
    <text evidence="12">Contains 1 topaquinone per subunit.</text>
</comment>
<accession>A0ABR1JQK3</accession>
<evidence type="ECO:0000256" key="11">
    <source>
        <dbReference type="ARBA" id="ARBA00048032"/>
    </source>
</evidence>
<dbReference type="InterPro" id="IPR049947">
    <property type="entry name" value="Cu_Am_Ox_Cu-bd"/>
</dbReference>
<feature type="region of interest" description="Disordered" evidence="13">
    <location>
        <begin position="773"/>
        <end position="799"/>
    </location>
</feature>
<evidence type="ECO:0000256" key="1">
    <source>
        <dbReference type="ARBA" id="ARBA00001935"/>
    </source>
</evidence>
<keyword evidence="9 12" id="KW-0186">Copper</keyword>
<name>A0ABR1JQK3_9AGAR</name>
<dbReference type="EMBL" id="JBANRG010000008">
    <property type="protein sequence ID" value="KAK7464255.1"/>
    <property type="molecule type" value="Genomic_DNA"/>
</dbReference>
<evidence type="ECO:0000256" key="13">
    <source>
        <dbReference type="SAM" id="MobiDB-lite"/>
    </source>
</evidence>
<evidence type="ECO:0000259" key="16">
    <source>
        <dbReference type="Pfam" id="PF02728"/>
    </source>
</evidence>
<feature type="domain" description="Copper amine oxidase N2-terminal" evidence="15">
    <location>
        <begin position="26"/>
        <end position="79"/>
    </location>
</feature>
<dbReference type="Pfam" id="PF02727">
    <property type="entry name" value="Cu_amine_oxidN2"/>
    <property type="match status" value="1"/>
</dbReference>
<dbReference type="InterPro" id="IPR000269">
    <property type="entry name" value="Cu_amine_oxidase"/>
</dbReference>
<evidence type="ECO:0000256" key="10">
    <source>
        <dbReference type="ARBA" id="ARBA00023211"/>
    </source>
</evidence>
<evidence type="ECO:0000256" key="2">
    <source>
        <dbReference type="ARBA" id="ARBA00001936"/>
    </source>
</evidence>
<comment type="cofactor">
    <cofactor evidence="3">
        <name>Zn(2+)</name>
        <dbReference type="ChEBI" id="CHEBI:29105"/>
    </cofactor>
</comment>
<comment type="caution">
    <text evidence="17">The sequence shown here is derived from an EMBL/GenBank/DDBJ whole genome shotgun (WGS) entry which is preliminary data.</text>
</comment>
<feature type="compositionally biased region" description="Basic and acidic residues" evidence="13">
    <location>
        <begin position="778"/>
        <end position="791"/>
    </location>
</feature>
<dbReference type="Proteomes" id="UP001498398">
    <property type="component" value="Unassembled WGS sequence"/>
</dbReference>
<gene>
    <name evidence="17" type="primary">AMO1_2</name>
    <name evidence="17" type="ORF">VKT23_006419</name>
</gene>
<dbReference type="SUPFAM" id="SSF49998">
    <property type="entry name" value="Amine oxidase catalytic domain"/>
    <property type="match status" value="1"/>
</dbReference>
<dbReference type="InterPro" id="IPR015800">
    <property type="entry name" value="Cu_amine_oxidase_N2"/>
</dbReference>
<dbReference type="Gene3D" id="3.10.450.40">
    <property type="match status" value="2"/>
</dbReference>